<gene>
    <name evidence="1" type="ORF">LSINAPIS_LOCUS4738</name>
</gene>
<name>A0A5E4Q4N2_9NEOP</name>
<keyword evidence="2" id="KW-1185">Reference proteome</keyword>
<accession>A0A5E4Q4N2</accession>
<evidence type="ECO:0000313" key="1">
    <source>
        <dbReference type="EMBL" id="VVC92249.1"/>
    </source>
</evidence>
<dbReference type="Proteomes" id="UP000324832">
    <property type="component" value="Unassembled WGS sequence"/>
</dbReference>
<proteinExistence type="predicted"/>
<evidence type="ECO:0000313" key="2">
    <source>
        <dbReference type="Proteomes" id="UP000324832"/>
    </source>
</evidence>
<dbReference type="EMBL" id="FZQP02001238">
    <property type="protein sequence ID" value="VVC92249.1"/>
    <property type="molecule type" value="Genomic_DNA"/>
</dbReference>
<dbReference type="AlphaFoldDB" id="A0A5E4Q4N2"/>
<sequence>MGTKTPVILGQWVCSICKNKISPPTLLGSSISGSTITTEETVASQECWLNESTVIPEMQLK</sequence>
<organism evidence="1 2">
    <name type="scientific">Leptidea sinapis</name>
    <dbReference type="NCBI Taxonomy" id="189913"/>
    <lineage>
        <taxon>Eukaryota</taxon>
        <taxon>Metazoa</taxon>
        <taxon>Ecdysozoa</taxon>
        <taxon>Arthropoda</taxon>
        <taxon>Hexapoda</taxon>
        <taxon>Insecta</taxon>
        <taxon>Pterygota</taxon>
        <taxon>Neoptera</taxon>
        <taxon>Endopterygota</taxon>
        <taxon>Lepidoptera</taxon>
        <taxon>Glossata</taxon>
        <taxon>Ditrysia</taxon>
        <taxon>Papilionoidea</taxon>
        <taxon>Pieridae</taxon>
        <taxon>Dismorphiinae</taxon>
        <taxon>Leptidea</taxon>
    </lineage>
</organism>
<protein>
    <submittedName>
        <fullName evidence="1">Uncharacterized protein</fullName>
    </submittedName>
</protein>
<reference evidence="1 2" key="1">
    <citation type="submission" date="2017-07" db="EMBL/GenBank/DDBJ databases">
        <authorList>
            <person name="Talla V."/>
            <person name="Backstrom N."/>
        </authorList>
    </citation>
    <scope>NUCLEOTIDE SEQUENCE [LARGE SCALE GENOMIC DNA]</scope>
</reference>